<dbReference type="PROSITE" id="PS51686">
    <property type="entry name" value="SAM_MT_RSMB_NOP"/>
    <property type="match status" value="1"/>
</dbReference>
<comment type="function">
    <text evidence="1">Specifically methylates the cytosine at position 967 (m5C967) of 16S rRNA.</text>
</comment>
<dbReference type="SUPFAM" id="SSF53335">
    <property type="entry name" value="S-adenosyl-L-methionine-dependent methyltransferases"/>
    <property type="match status" value="1"/>
</dbReference>
<dbReference type="NCBIfam" id="TIGR00563">
    <property type="entry name" value="rsmB"/>
    <property type="match status" value="1"/>
</dbReference>
<feature type="domain" description="SAM-dependent MTase RsmB/NOP-type" evidence="14">
    <location>
        <begin position="166"/>
        <end position="439"/>
    </location>
</feature>
<dbReference type="AlphaFoldDB" id="A0A1L8CXV1"/>
<comment type="caution">
    <text evidence="15">The sequence shown here is derived from an EMBL/GenBank/DDBJ whole genome shotgun (WGS) entry which is preliminary data.</text>
</comment>
<feature type="binding site" evidence="13">
    <location>
        <begin position="256"/>
        <end position="262"/>
    </location>
    <ligand>
        <name>S-adenosyl-L-methionine</name>
        <dbReference type="ChEBI" id="CHEBI:59789"/>
    </ligand>
</feature>
<dbReference type="Gene3D" id="1.10.940.10">
    <property type="entry name" value="NusB-like"/>
    <property type="match status" value="1"/>
</dbReference>
<dbReference type="InterPro" id="IPR001678">
    <property type="entry name" value="MeTrfase_RsmB-F_NOP2_dom"/>
</dbReference>
<dbReference type="PRINTS" id="PR02008">
    <property type="entry name" value="RCMTFAMILY"/>
</dbReference>
<evidence type="ECO:0000256" key="2">
    <source>
        <dbReference type="ARBA" id="ARBA00004496"/>
    </source>
</evidence>
<dbReference type="InterPro" id="IPR004573">
    <property type="entry name" value="rRNA_ssu_MeTfrase_B"/>
</dbReference>
<proteinExistence type="inferred from homology"/>
<sequence>MNLRELVIKILVEVEKNHSYANLLLPKVIKKLPKKEDRDFVLELTYGVIKQIMFLDYMAEKLLKKRSKLPPFVVNALRVGLYQLYFLDKVPTYAAINETVEAVKKNYREFSGLVNGVLRNFLRNKDEIIKVTSEDSVKYLAITYSHPEWMVERWLKQFGYSRTEEILKYNNGHPNLALRINTLKVAPKAYGKLLTEKGINFKSLPFVPEAIIILDRIGVTELPGFNEGLFYIQDIGSILIAYLVNPEPNSVGIDACAAPGGKTTHLAQLMQNQGVIYAFDLHSHRIKLVEENARRLGVEIIRCATADATKLRLPEENRIDWILADVPCSGTGVLARRPDARWQKSPDEIIKLSQYQLEILTHLAMLLPPGGIIVYSTCSLEYEENEGVIENFFKRHSNFTLIKPPELFYNLGVISKEFYVRMLPGELGDGFFGAKLLKLK</sequence>
<dbReference type="Pfam" id="PF01189">
    <property type="entry name" value="Methyltr_RsmB-F"/>
    <property type="match status" value="1"/>
</dbReference>
<evidence type="ECO:0000256" key="6">
    <source>
        <dbReference type="ARBA" id="ARBA00022603"/>
    </source>
</evidence>
<keyword evidence="9 13" id="KW-0694">RNA-binding</keyword>
<comment type="subcellular location">
    <subcellularLocation>
        <location evidence="2">Cytoplasm</location>
    </subcellularLocation>
</comment>
<dbReference type="GO" id="GO:0006355">
    <property type="term" value="P:regulation of DNA-templated transcription"/>
    <property type="evidence" value="ECO:0007669"/>
    <property type="project" value="InterPro"/>
</dbReference>
<name>A0A1L8CXV1_9THEO</name>
<dbReference type="STRING" id="870242.cpu_22330"/>
<reference evidence="16" key="1">
    <citation type="submission" date="2016-12" db="EMBL/GenBank/DDBJ databases">
        <title>Draft Genome Sequences od Carboxydothermus pertinax and islandicus, Hydrogenogenic Carboxydotrophic Bacteria.</title>
        <authorList>
            <person name="Fukuyama Y."/>
            <person name="Ohmae K."/>
            <person name="Yoneda Y."/>
            <person name="Yoshida T."/>
            <person name="Sako Y."/>
        </authorList>
    </citation>
    <scope>NUCLEOTIDE SEQUENCE [LARGE SCALE GENOMIC DNA]</scope>
    <source>
        <strain evidence="16">Ug1</strain>
    </source>
</reference>
<evidence type="ECO:0000256" key="3">
    <source>
        <dbReference type="ARBA" id="ARBA00012140"/>
    </source>
</evidence>
<accession>A0A1L8CXV1</accession>
<dbReference type="InterPro" id="IPR035926">
    <property type="entry name" value="NusB-like_sf"/>
</dbReference>
<evidence type="ECO:0000256" key="4">
    <source>
        <dbReference type="ARBA" id="ARBA00022490"/>
    </source>
</evidence>
<organism evidence="15 16">
    <name type="scientific">Carboxydothermus pertinax</name>
    <dbReference type="NCBI Taxonomy" id="870242"/>
    <lineage>
        <taxon>Bacteria</taxon>
        <taxon>Bacillati</taxon>
        <taxon>Bacillota</taxon>
        <taxon>Clostridia</taxon>
        <taxon>Thermoanaerobacterales</taxon>
        <taxon>Thermoanaerobacteraceae</taxon>
        <taxon>Carboxydothermus</taxon>
    </lineage>
</organism>
<feature type="binding site" evidence="13">
    <location>
        <position position="280"/>
    </location>
    <ligand>
        <name>S-adenosyl-L-methionine</name>
        <dbReference type="ChEBI" id="CHEBI:59789"/>
    </ligand>
</feature>
<dbReference type="FunFam" id="3.40.50.150:FF:000022">
    <property type="entry name" value="Ribosomal RNA small subunit methyltransferase B"/>
    <property type="match status" value="1"/>
</dbReference>
<dbReference type="OrthoDB" id="9810297at2"/>
<evidence type="ECO:0000313" key="16">
    <source>
        <dbReference type="Proteomes" id="UP000187485"/>
    </source>
</evidence>
<feature type="binding site" evidence="13">
    <location>
        <position position="307"/>
    </location>
    <ligand>
        <name>S-adenosyl-L-methionine</name>
        <dbReference type="ChEBI" id="CHEBI:59789"/>
    </ligand>
</feature>
<dbReference type="EMBL" id="BDJK01000055">
    <property type="protein sequence ID" value="GAV23723.1"/>
    <property type="molecule type" value="Genomic_DNA"/>
</dbReference>
<dbReference type="InterPro" id="IPR006027">
    <property type="entry name" value="NusB_RsmB_TIM44"/>
</dbReference>
<evidence type="ECO:0000256" key="13">
    <source>
        <dbReference type="PROSITE-ProRule" id="PRU01023"/>
    </source>
</evidence>
<dbReference type="RefSeq" id="WP_159434010.1">
    <property type="nucleotide sequence ID" value="NZ_BDJK01000055.1"/>
</dbReference>
<keyword evidence="7 13" id="KW-0808">Transferase</keyword>
<keyword evidence="5" id="KW-0698">rRNA processing</keyword>
<keyword evidence="16" id="KW-1185">Reference proteome</keyword>
<keyword evidence="4" id="KW-0963">Cytoplasm</keyword>
<evidence type="ECO:0000256" key="10">
    <source>
        <dbReference type="ARBA" id="ARBA00030399"/>
    </source>
</evidence>
<dbReference type="CDD" id="cd02440">
    <property type="entry name" value="AdoMet_MTases"/>
    <property type="match status" value="1"/>
</dbReference>
<evidence type="ECO:0000256" key="8">
    <source>
        <dbReference type="ARBA" id="ARBA00022691"/>
    </source>
</evidence>
<dbReference type="Proteomes" id="UP000187485">
    <property type="component" value="Unassembled WGS sequence"/>
</dbReference>
<evidence type="ECO:0000259" key="14">
    <source>
        <dbReference type="PROSITE" id="PS51686"/>
    </source>
</evidence>
<dbReference type="PANTHER" id="PTHR22807">
    <property type="entry name" value="NOP2 YEAST -RELATED NOL1/NOP2/FMU SUN DOMAIN-CONTAINING"/>
    <property type="match status" value="1"/>
</dbReference>
<keyword evidence="8 13" id="KW-0949">S-adenosyl-L-methionine</keyword>
<evidence type="ECO:0000256" key="5">
    <source>
        <dbReference type="ARBA" id="ARBA00022552"/>
    </source>
</evidence>
<dbReference type="Gene3D" id="3.40.50.150">
    <property type="entry name" value="Vaccinia Virus protein VP39"/>
    <property type="match status" value="1"/>
</dbReference>
<dbReference type="Gene3D" id="3.30.70.1170">
    <property type="entry name" value="Sun protein, domain 3"/>
    <property type="match status" value="1"/>
</dbReference>
<comment type="similarity">
    <text evidence="13">Belongs to the class I-like SAM-binding methyltransferase superfamily. RsmB/NOP family.</text>
</comment>
<dbReference type="InterPro" id="IPR049560">
    <property type="entry name" value="MeTrfase_RsmB-F_NOP2_cat"/>
</dbReference>
<dbReference type="InterPro" id="IPR023267">
    <property type="entry name" value="RCMT"/>
</dbReference>
<dbReference type="InterPro" id="IPR029063">
    <property type="entry name" value="SAM-dependent_MTases_sf"/>
</dbReference>
<dbReference type="Pfam" id="PF22458">
    <property type="entry name" value="RsmF-B_ferredox"/>
    <property type="match status" value="1"/>
</dbReference>
<dbReference type="GO" id="GO:0008649">
    <property type="term" value="F:rRNA methyltransferase activity"/>
    <property type="evidence" value="ECO:0007669"/>
    <property type="project" value="InterPro"/>
</dbReference>
<keyword evidence="6 13" id="KW-0489">Methyltransferase</keyword>
<dbReference type="SUPFAM" id="SSF48013">
    <property type="entry name" value="NusB-like"/>
    <property type="match status" value="1"/>
</dbReference>
<dbReference type="GO" id="GO:0005737">
    <property type="term" value="C:cytoplasm"/>
    <property type="evidence" value="ECO:0007669"/>
    <property type="project" value="UniProtKB-SubCell"/>
</dbReference>
<dbReference type="NCBIfam" id="NF011494">
    <property type="entry name" value="PRK14902.1"/>
    <property type="match status" value="1"/>
</dbReference>
<dbReference type="PANTHER" id="PTHR22807:SF53">
    <property type="entry name" value="RIBOSOMAL RNA SMALL SUBUNIT METHYLTRANSFERASE B-RELATED"/>
    <property type="match status" value="1"/>
</dbReference>
<evidence type="ECO:0000256" key="11">
    <source>
        <dbReference type="ARBA" id="ARBA00031088"/>
    </source>
</evidence>
<dbReference type="Pfam" id="PF01029">
    <property type="entry name" value="NusB"/>
    <property type="match status" value="1"/>
</dbReference>
<evidence type="ECO:0000256" key="12">
    <source>
        <dbReference type="ARBA" id="ARBA00047283"/>
    </source>
</evidence>
<evidence type="ECO:0000256" key="7">
    <source>
        <dbReference type="ARBA" id="ARBA00022679"/>
    </source>
</evidence>
<comment type="catalytic activity">
    <reaction evidence="12">
        <text>cytidine(967) in 16S rRNA + S-adenosyl-L-methionine = 5-methylcytidine(967) in 16S rRNA + S-adenosyl-L-homocysteine + H(+)</text>
        <dbReference type="Rhea" id="RHEA:42748"/>
        <dbReference type="Rhea" id="RHEA-COMP:10219"/>
        <dbReference type="Rhea" id="RHEA-COMP:10220"/>
        <dbReference type="ChEBI" id="CHEBI:15378"/>
        <dbReference type="ChEBI" id="CHEBI:57856"/>
        <dbReference type="ChEBI" id="CHEBI:59789"/>
        <dbReference type="ChEBI" id="CHEBI:74483"/>
        <dbReference type="ChEBI" id="CHEBI:82748"/>
        <dbReference type="EC" id="2.1.1.176"/>
    </reaction>
</comment>
<feature type="active site" description="Nucleophile" evidence="13">
    <location>
        <position position="378"/>
    </location>
</feature>
<evidence type="ECO:0000256" key="9">
    <source>
        <dbReference type="ARBA" id="ARBA00022884"/>
    </source>
</evidence>
<protein>
    <recommendedName>
        <fullName evidence="3">16S rRNA (cytosine(967)-C(5))-methyltransferase</fullName>
        <ecNumber evidence="3">2.1.1.176</ecNumber>
    </recommendedName>
    <alternativeName>
        <fullName evidence="10">16S rRNA m5C967 methyltransferase</fullName>
    </alternativeName>
    <alternativeName>
        <fullName evidence="11">rRNA (cytosine-C(5)-)-methyltransferase RsmB</fullName>
    </alternativeName>
</protein>
<gene>
    <name evidence="15" type="ORF">cpu_22330</name>
</gene>
<evidence type="ECO:0000313" key="15">
    <source>
        <dbReference type="EMBL" id="GAV23723.1"/>
    </source>
</evidence>
<evidence type="ECO:0000256" key="1">
    <source>
        <dbReference type="ARBA" id="ARBA00002724"/>
    </source>
</evidence>
<dbReference type="EC" id="2.1.1.176" evidence="3"/>
<dbReference type="InterPro" id="IPR054728">
    <property type="entry name" value="RsmB-like_ferredoxin"/>
</dbReference>
<feature type="binding site" evidence="13">
    <location>
        <position position="325"/>
    </location>
    <ligand>
        <name>S-adenosyl-L-methionine</name>
        <dbReference type="ChEBI" id="CHEBI:59789"/>
    </ligand>
</feature>
<dbReference type="GO" id="GO:0003723">
    <property type="term" value="F:RNA binding"/>
    <property type="evidence" value="ECO:0007669"/>
    <property type="project" value="UniProtKB-UniRule"/>
</dbReference>